<reference evidence="3 4" key="1">
    <citation type="submission" date="2018-08" db="EMBL/GenBank/DDBJ databases">
        <title>A genome reference for cultivated species of the human gut microbiota.</title>
        <authorList>
            <person name="Zou Y."/>
            <person name="Xue W."/>
            <person name="Luo G."/>
        </authorList>
    </citation>
    <scope>NUCLEOTIDE SEQUENCE [LARGE SCALE GENOMIC DNA]</scope>
    <source>
        <strain evidence="3 4">AF19-21</strain>
    </source>
</reference>
<dbReference type="EMBL" id="QVIA01000011">
    <property type="protein sequence ID" value="RGC31822.1"/>
    <property type="molecule type" value="Genomic_DNA"/>
</dbReference>
<protein>
    <submittedName>
        <fullName evidence="3">Amidohydrolase</fullName>
    </submittedName>
</protein>
<comment type="caution">
    <text evidence="3">The sequence shown here is derived from an EMBL/GenBank/DDBJ whole genome shotgun (WGS) entry which is preliminary data.</text>
</comment>
<evidence type="ECO:0000256" key="1">
    <source>
        <dbReference type="ARBA" id="ARBA00022801"/>
    </source>
</evidence>
<accession>A0A3E2WVU5</accession>
<dbReference type="AlphaFoldDB" id="A0A3E2WVU5"/>
<dbReference type="GO" id="GO:0016810">
    <property type="term" value="F:hydrolase activity, acting on carbon-nitrogen (but not peptide) bonds"/>
    <property type="evidence" value="ECO:0007669"/>
    <property type="project" value="InterPro"/>
</dbReference>
<dbReference type="InterPro" id="IPR011059">
    <property type="entry name" value="Metal-dep_hydrolase_composite"/>
</dbReference>
<dbReference type="CDD" id="cd01298">
    <property type="entry name" value="ATZ_TRZ_like"/>
    <property type="match status" value="1"/>
</dbReference>
<dbReference type="InterPro" id="IPR032466">
    <property type="entry name" value="Metal_Hydrolase"/>
</dbReference>
<dbReference type="PANTHER" id="PTHR43794">
    <property type="entry name" value="AMINOHYDROLASE SSNA-RELATED"/>
    <property type="match status" value="1"/>
</dbReference>
<evidence type="ECO:0000313" key="3">
    <source>
        <dbReference type="EMBL" id="RGC31822.1"/>
    </source>
</evidence>
<dbReference type="Pfam" id="PF01979">
    <property type="entry name" value="Amidohydro_1"/>
    <property type="match status" value="1"/>
</dbReference>
<name>A0A3E2WVU5_9FIRM</name>
<dbReference type="SUPFAM" id="SSF51556">
    <property type="entry name" value="Metallo-dependent hydrolases"/>
    <property type="match status" value="1"/>
</dbReference>
<feature type="domain" description="Amidohydrolase-related" evidence="2">
    <location>
        <begin position="71"/>
        <end position="426"/>
    </location>
</feature>
<dbReference type="Proteomes" id="UP000261111">
    <property type="component" value="Unassembled WGS sequence"/>
</dbReference>
<organism evidence="3 4">
    <name type="scientific">Hungatella hathewayi</name>
    <dbReference type="NCBI Taxonomy" id="154046"/>
    <lineage>
        <taxon>Bacteria</taxon>
        <taxon>Bacillati</taxon>
        <taxon>Bacillota</taxon>
        <taxon>Clostridia</taxon>
        <taxon>Lachnospirales</taxon>
        <taxon>Lachnospiraceae</taxon>
        <taxon>Hungatella</taxon>
    </lineage>
</organism>
<keyword evidence="1 3" id="KW-0378">Hydrolase</keyword>
<dbReference type="Gene3D" id="2.30.40.10">
    <property type="entry name" value="Urease, subunit C, domain 1"/>
    <property type="match status" value="1"/>
</dbReference>
<proteinExistence type="predicted"/>
<evidence type="ECO:0000313" key="4">
    <source>
        <dbReference type="Proteomes" id="UP000261111"/>
    </source>
</evidence>
<dbReference type="InterPro" id="IPR050287">
    <property type="entry name" value="MTA/SAH_deaminase"/>
</dbReference>
<dbReference type="InterPro" id="IPR006680">
    <property type="entry name" value="Amidohydro-rel"/>
</dbReference>
<dbReference type="PANTHER" id="PTHR43794:SF11">
    <property type="entry name" value="AMIDOHYDROLASE-RELATED DOMAIN-CONTAINING PROTEIN"/>
    <property type="match status" value="1"/>
</dbReference>
<dbReference type="Gene3D" id="3.20.20.140">
    <property type="entry name" value="Metal-dependent hydrolases"/>
    <property type="match status" value="1"/>
</dbReference>
<evidence type="ECO:0000259" key="2">
    <source>
        <dbReference type="Pfam" id="PF01979"/>
    </source>
</evidence>
<dbReference type="SUPFAM" id="SSF51338">
    <property type="entry name" value="Composite domain of metallo-dependent hydrolases"/>
    <property type="match status" value="1"/>
</dbReference>
<gene>
    <name evidence="3" type="ORF">DWX41_11370</name>
</gene>
<sequence>MNKKSDKGGSGLESAKQIYFKNGYILTMNESNQVYENGGLLVQDDKILAAGKVDPALIRPDAEVIDLNGRYLLPGFVNTHVHTSQQISRGVGDDVDFMTWLHKRMWPFESNMTEEDSYVSTLMCCLELIRSGVTSFAEPGGQFVSGMVRAVSEAGLRGKLAKSVMDCGEGLPPIWQKTMQEELDQQVDDLKKFHNTADGRVQIWFGLRTIFNNTDDLIVRTKELADQYRVGVHMHVAEAKSEIEYTKEVYGEPTVTHLHRLGVLDKNLLAVHTVWLTNEEVDLFKKYDVKVSHNPASAMRVLGFAKIPQMLDKKICVSIGTDGASSSNRMDMVDEMWLTSLIHKGWRLDSTVVPSEDILCMATKNGARALLDDQVYGSLEPGKKADLIVINPHGPSMMPVNDRIAALVTAMHSTNIESTMCDGKWLMKDRKVLTLDEEAIVKEAQERSEAIYRRAGITLPNRFPVTRC</sequence>